<protein>
    <submittedName>
        <fullName evidence="1">Uncharacterized protein</fullName>
    </submittedName>
</protein>
<reference evidence="2" key="2">
    <citation type="journal article" date="2018" name="Mol. Plant Microbe Interact.">
        <title>Genome sequence resources for the wheat stripe rust pathogen (Puccinia striiformis f. sp. tritici) and the barley stripe rust pathogen (Puccinia striiformis f. sp. hordei).</title>
        <authorList>
            <person name="Xia C."/>
            <person name="Wang M."/>
            <person name="Yin C."/>
            <person name="Cornejo O.E."/>
            <person name="Hulbert S.H."/>
            <person name="Chen X."/>
        </authorList>
    </citation>
    <scope>NUCLEOTIDE SEQUENCE [LARGE SCALE GENOMIC DNA]</scope>
    <source>
        <strain evidence="2">93-210</strain>
    </source>
</reference>
<dbReference type="Proteomes" id="UP001060170">
    <property type="component" value="Chromosome 1"/>
</dbReference>
<organism evidence="1 2">
    <name type="scientific">Puccinia striiformis f. sp. tritici</name>
    <dbReference type="NCBI Taxonomy" id="168172"/>
    <lineage>
        <taxon>Eukaryota</taxon>
        <taxon>Fungi</taxon>
        <taxon>Dikarya</taxon>
        <taxon>Basidiomycota</taxon>
        <taxon>Pucciniomycotina</taxon>
        <taxon>Pucciniomycetes</taxon>
        <taxon>Pucciniales</taxon>
        <taxon>Pucciniaceae</taxon>
        <taxon>Puccinia</taxon>
    </lineage>
</organism>
<gene>
    <name evidence="1" type="ORF">MJO28_000412</name>
</gene>
<sequence>MNTKRFGAWLIDSPELEFRLPNALDVRVTVKSTSPFGRPDKILVHGFFGSWNSKTRRLFGSRPPNFKNNIFCQFRDALALLSDEEPQTLKTLTTICQLFGAFQIEENAAYFLKYEFYTPKQMDIVSETVTRLCAEVRGCVVLLIDAFRHSDHIINSPFGKYDGNIYSAYFNAVQVANPLPPVHPYFDRLMKPMLTQEPYVPEFPLILLLFTIRGTQTNQSTSACSLLRLEMGDASQIGINQEIEEIQQERLQGVNKSNEGAIPLTESQRQETEGFRLPKYPRTEILSGRPNGDVGLTVTQTSSAFGSWNSNCGESINQAPKIIGVFRKIKLDVDMNWELKLEDALPKNGMTEAPAAQLHKRIKQMMDGEKPLKLCGVEDLSGYQDSIPAQVVHSSSTLIETPPPTISQTANSLGLSGNDEESRAQAGGTGTGHTSTRATPEGRSHLGRNQKTVQYTNDYLGNLPRTLRRDISQGSRRQAGQAKFPHQGCDL</sequence>
<reference evidence="1 2" key="3">
    <citation type="journal article" date="2022" name="Microbiol. Spectr.">
        <title>Folding features and dynamics of 3D genome architecture in plant fungal pathogens.</title>
        <authorList>
            <person name="Xia C."/>
        </authorList>
    </citation>
    <scope>NUCLEOTIDE SEQUENCE [LARGE SCALE GENOMIC DNA]</scope>
    <source>
        <strain evidence="1 2">93-210</strain>
    </source>
</reference>
<dbReference type="EMBL" id="CM045865">
    <property type="protein sequence ID" value="KAI7962318.1"/>
    <property type="molecule type" value="Genomic_DNA"/>
</dbReference>
<evidence type="ECO:0000313" key="1">
    <source>
        <dbReference type="EMBL" id="KAI7962318.1"/>
    </source>
</evidence>
<evidence type="ECO:0000313" key="2">
    <source>
        <dbReference type="Proteomes" id="UP001060170"/>
    </source>
</evidence>
<keyword evidence="2" id="KW-1185">Reference proteome</keyword>
<accession>A0ACC0F0S2</accession>
<proteinExistence type="predicted"/>
<comment type="caution">
    <text evidence="1">The sequence shown here is derived from an EMBL/GenBank/DDBJ whole genome shotgun (WGS) entry which is preliminary data.</text>
</comment>
<name>A0ACC0F0S2_9BASI</name>
<reference evidence="2" key="1">
    <citation type="journal article" date="2018" name="BMC Genomics">
        <title>Genomic insights into host adaptation between the wheat stripe rust pathogen (Puccinia striiformis f. sp. tritici) and the barley stripe rust pathogen (Puccinia striiformis f. sp. hordei).</title>
        <authorList>
            <person name="Xia C."/>
            <person name="Wang M."/>
            <person name="Yin C."/>
            <person name="Cornejo O.E."/>
            <person name="Hulbert S.H."/>
            <person name="Chen X."/>
        </authorList>
    </citation>
    <scope>NUCLEOTIDE SEQUENCE [LARGE SCALE GENOMIC DNA]</scope>
    <source>
        <strain evidence="2">93-210</strain>
    </source>
</reference>